<evidence type="ECO:0000256" key="1">
    <source>
        <dbReference type="SAM" id="Phobius"/>
    </source>
</evidence>
<name>A0ABT9VIJ7_9BACI</name>
<reference evidence="2 3" key="1">
    <citation type="submission" date="2023-07" db="EMBL/GenBank/DDBJ databases">
        <title>Genomic Encyclopedia of Type Strains, Phase IV (KMG-IV): sequencing the most valuable type-strain genomes for metagenomic binning, comparative biology and taxonomic classification.</title>
        <authorList>
            <person name="Goeker M."/>
        </authorList>
    </citation>
    <scope>NUCLEOTIDE SEQUENCE [LARGE SCALE GENOMIC DNA]</scope>
    <source>
        <strain evidence="2 3">DSM 16460</strain>
    </source>
</reference>
<comment type="caution">
    <text evidence="2">The sequence shown here is derived from an EMBL/GenBank/DDBJ whole genome shotgun (WGS) entry which is preliminary data.</text>
</comment>
<dbReference type="Proteomes" id="UP001224359">
    <property type="component" value="Unassembled WGS sequence"/>
</dbReference>
<proteinExistence type="predicted"/>
<organism evidence="2 3">
    <name type="scientific">Alkalibacillus salilacus</name>
    <dbReference type="NCBI Taxonomy" id="284582"/>
    <lineage>
        <taxon>Bacteria</taxon>
        <taxon>Bacillati</taxon>
        <taxon>Bacillota</taxon>
        <taxon>Bacilli</taxon>
        <taxon>Bacillales</taxon>
        <taxon>Bacillaceae</taxon>
        <taxon>Alkalibacillus</taxon>
    </lineage>
</organism>
<protein>
    <submittedName>
        <fullName evidence="2">Uncharacterized protein</fullName>
    </submittedName>
</protein>
<gene>
    <name evidence="2" type="ORF">J2S77_002784</name>
</gene>
<keyword evidence="3" id="KW-1185">Reference proteome</keyword>
<evidence type="ECO:0000313" key="3">
    <source>
        <dbReference type="Proteomes" id="UP001224359"/>
    </source>
</evidence>
<keyword evidence="1" id="KW-0472">Membrane</keyword>
<keyword evidence="1" id="KW-0812">Transmembrane</keyword>
<feature type="transmembrane region" description="Helical" evidence="1">
    <location>
        <begin position="5"/>
        <end position="22"/>
    </location>
</feature>
<accession>A0ABT9VIJ7</accession>
<sequence length="66" mass="7683">MKNGLLYILTLLLLSCLIYFLVTNLLANSFPSITFLLSMLVSHFIIERNEWMMTYLAKAGKWALRQ</sequence>
<evidence type="ECO:0000313" key="2">
    <source>
        <dbReference type="EMBL" id="MDQ0160777.1"/>
    </source>
</evidence>
<dbReference type="PROSITE" id="PS51257">
    <property type="entry name" value="PROKAR_LIPOPROTEIN"/>
    <property type="match status" value="1"/>
</dbReference>
<keyword evidence="1" id="KW-1133">Transmembrane helix</keyword>
<feature type="transmembrane region" description="Helical" evidence="1">
    <location>
        <begin position="28"/>
        <end position="46"/>
    </location>
</feature>
<dbReference type="EMBL" id="JAUSTQ010000018">
    <property type="protein sequence ID" value="MDQ0160777.1"/>
    <property type="molecule type" value="Genomic_DNA"/>
</dbReference>